<evidence type="ECO:0000256" key="3">
    <source>
        <dbReference type="ARBA" id="ARBA00022729"/>
    </source>
</evidence>
<evidence type="ECO:0000259" key="5">
    <source>
        <dbReference type="Pfam" id="PF01464"/>
    </source>
</evidence>
<comment type="similarity">
    <text evidence="1">Belongs to the transglycosylase Slt family.</text>
</comment>
<dbReference type="GO" id="GO:0042597">
    <property type="term" value="C:periplasmic space"/>
    <property type="evidence" value="ECO:0007669"/>
    <property type="project" value="InterPro"/>
</dbReference>
<dbReference type="InterPro" id="IPR008939">
    <property type="entry name" value="Lytic_TGlycosylase_superhlx_U"/>
</dbReference>
<reference evidence="6" key="1">
    <citation type="journal article" date="2020" name="J. ISSAAS">
        <title>Lactobacilli and other gastrointestinal microbiota of Peromyscus leucopus, reservoir host for agents of Lyme disease and other zoonoses in North America.</title>
        <authorList>
            <person name="Milovic A."/>
            <person name="Bassam K."/>
            <person name="Shao H."/>
            <person name="Chatzistamou I."/>
            <person name="Tufts D.M."/>
            <person name="Diuk-Wasser M."/>
            <person name="Barbour A.G."/>
        </authorList>
    </citation>
    <scope>NUCLEOTIDE SEQUENCE</scope>
    <source>
        <strain evidence="6">LL90</strain>
    </source>
</reference>
<feature type="domain" description="Transglycosylase SLT" evidence="5">
    <location>
        <begin position="421"/>
        <end position="524"/>
    </location>
</feature>
<dbReference type="Gene3D" id="1.10.530.10">
    <property type="match status" value="1"/>
</dbReference>
<proteinExistence type="inferred from homology"/>
<accession>A0A6G8F305</accession>
<organism evidence="6">
    <name type="scientific">uncultured Alphaproteobacteria bacterium</name>
    <dbReference type="NCBI Taxonomy" id="91750"/>
    <lineage>
        <taxon>Bacteria</taxon>
        <taxon>Pseudomonadati</taxon>
        <taxon>Pseudomonadota</taxon>
        <taxon>Alphaproteobacteria</taxon>
        <taxon>environmental samples</taxon>
    </lineage>
</organism>
<dbReference type="Pfam" id="PF01464">
    <property type="entry name" value="SLT"/>
    <property type="match status" value="1"/>
</dbReference>
<dbReference type="GO" id="GO:0016020">
    <property type="term" value="C:membrane"/>
    <property type="evidence" value="ECO:0007669"/>
    <property type="project" value="InterPro"/>
</dbReference>
<dbReference type="GO" id="GO:0000270">
    <property type="term" value="P:peptidoglycan metabolic process"/>
    <property type="evidence" value="ECO:0007669"/>
    <property type="project" value="InterPro"/>
</dbReference>
<dbReference type="Gene3D" id="1.25.20.10">
    <property type="entry name" value="Bacterial muramidases"/>
    <property type="match status" value="1"/>
</dbReference>
<dbReference type="InterPro" id="IPR000189">
    <property type="entry name" value="Transglyc_AS"/>
</dbReference>
<gene>
    <name evidence="6" type="ORF">PlAlph_5260</name>
</gene>
<evidence type="ECO:0000256" key="4">
    <source>
        <dbReference type="SAM" id="SignalP"/>
    </source>
</evidence>
<dbReference type="CDD" id="cd13401">
    <property type="entry name" value="Slt70-like"/>
    <property type="match status" value="1"/>
</dbReference>
<protein>
    <submittedName>
        <fullName evidence="6">Lytic transglycosylase</fullName>
    </submittedName>
</protein>
<dbReference type="InterPro" id="IPR023346">
    <property type="entry name" value="Lysozyme-like_dom_sf"/>
</dbReference>
<dbReference type="InterPro" id="IPR008258">
    <property type="entry name" value="Transglycosylase_SLT_dom_1"/>
</dbReference>
<feature type="chain" id="PRO_5026323909" evidence="4">
    <location>
        <begin position="21"/>
        <end position="578"/>
    </location>
</feature>
<sequence>MLKKVFVFFLCLCLCISVQAAECDIKIIDDTLYKQVLEKSSVSEDDINLYKRIFKAIRENDLEKADTFSSKLEGKALLGHVLAQKYINTSYNSSYGELKKWMAKYPELPQYAAVAELAKVKAPNYKKPNSKLEKKKIYASYKWYKDNYSQLKPADRKYVRGMVDDFLKAIRCTDNKRAMEIMHDYKFRMTIPDRHYDGMSAVLSASYFYEGEYQNALKWTTKAIRRSKDPTAAWFGGMAAWQMKDYAKAASLFGQLVSFDNEDKWLTASAAYWAYRANMKLGRKQKAQSYLHKAAGYKLTFYGILARSQLGMPVEYDWKVTPHFNNLEDKSYQQELLKSPTIRRAILLLEAGEPDLAEDDLRKNYRHLDVKQKELVMFLSSQYSLANLGLLIADGLKDYAKRRNYDGFLYPYPNWKPEGGWKVNRSWVWALVRQESLFSPKVSSHAGACGLMQLMPTTAANVTKNNEYKKGCGLLFDKKNNLNIGQRYVDILLNDENIGNNLFFLAASYNGGPHNVKKWADRKNYNNDPLLFVEMIPWRETRLYVKKVVANYWIYNSRRGLQSRSLKQLEQGNWPQLD</sequence>
<dbReference type="EMBL" id="MN990732">
    <property type="protein sequence ID" value="QIM10634.1"/>
    <property type="molecule type" value="Genomic_DNA"/>
</dbReference>
<dbReference type="PROSITE" id="PS00922">
    <property type="entry name" value="TRANSGLYCOSYLASE"/>
    <property type="match status" value="1"/>
</dbReference>
<dbReference type="SUPFAM" id="SSF48435">
    <property type="entry name" value="Bacterial muramidases"/>
    <property type="match status" value="1"/>
</dbReference>
<dbReference type="AlphaFoldDB" id="A0A6G8F305"/>
<evidence type="ECO:0000256" key="2">
    <source>
        <dbReference type="ARBA" id="ARBA00009387"/>
    </source>
</evidence>
<evidence type="ECO:0000256" key="1">
    <source>
        <dbReference type="ARBA" id="ARBA00007734"/>
    </source>
</evidence>
<dbReference type="GO" id="GO:0008933">
    <property type="term" value="F:peptidoglycan lytic transglycosylase activity"/>
    <property type="evidence" value="ECO:0007669"/>
    <property type="project" value="InterPro"/>
</dbReference>
<dbReference type="PANTHER" id="PTHR37423">
    <property type="entry name" value="SOLUBLE LYTIC MUREIN TRANSGLYCOSYLASE-RELATED"/>
    <property type="match status" value="1"/>
</dbReference>
<name>A0A6G8F305_9PROT</name>
<feature type="signal peptide" evidence="4">
    <location>
        <begin position="1"/>
        <end position="20"/>
    </location>
</feature>
<dbReference type="PANTHER" id="PTHR37423:SF2">
    <property type="entry name" value="MEMBRANE-BOUND LYTIC MUREIN TRANSGLYCOSYLASE C"/>
    <property type="match status" value="1"/>
</dbReference>
<keyword evidence="3 4" id="KW-0732">Signal</keyword>
<dbReference type="GO" id="GO:0004553">
    <property type="term" value="F:hydrolase activity, hydrolyzing O-glycosyl compounds"/>
    <property type="evidence" value="ECO:0007669"/>
    <property type="project" value="InterPro"/>
</dbReference>
<comment type="similarity">
    <text evidence="2">Belongs to the virb1 family.</text>
</comment>
<evidence type="ECO:0000313" key="6">
    <source>
        <dbReference type="EMBL" id="QIM10634.1"/>
    </source>
</evidence>
<dbReference type="SUPFAM" id="SSF53955">
    <property type="entry name" value="Lysozyme-like"/>
    <property type="match status" value="1"/>
</dbReference>